<evidence type="ECO:0000256" key="10">
    <source>
        <dbReference type="PIRNR" id="PIRNR016302"/>
    </source>
</evidence>
<evidence type="ECO:0000256" key="7">
    <source>
        <dbReference type="ARBA" id="ARBA00023136"/>
    </source>
</evidence>
<keyword evidence="9 10" id="KW-0326">Glycosidase</keyword>
<dbReference type="InterPro" id="IPR005198">
    <property type="entry name" value="Glyco_hydro_76"/>
</dbReference>
<evidence type="ECO:0000256" key="4">
    <source>
        <dbReference type="ARBA" id="ARBA00012350"/>
    </source>
</evidence>
<comment type="caution">
    <text evidence="14">The sequence shown here is derived from an EMBL/GenBank/DDBJ whole genome shotgun (WGS) entry which is preliminary data.</text>
</comment>
<reference evidence="14" key="1">
    <citation type="submission" date="2022-11" db="EMBL/GenBank/DDBJ databases">
        <authorList>
            <person name="Petersen C."/>
        </authorList>
    </citation>
    <scope>NUCLEOTIDE SEQUENCE</scope>
    <source>
        <strain evidence="14">IBT 21917</strain>
    </source>
</reference>
<dbReference type="EC" id="3.2.1.101" evidence="4 10"/>
<reference evidence="14" key="2">
    <citation type="journal article" date="2023" name="IMA Fungus">
        <title>Comparative genomic study of the Penicillium genus elucidates a diverse pangenome and 15 lateral gene transfer events.</title>
        <authorList>
            <person name="Petersen C."/>
            <person name="Sorensen T."/>
            <person name="Nielsen M.R."/>
            <person name="Sondergaard T.E."/>
            <person name="Sorensen J.L."/>
            <person name="Fitzpatrick D.A."/>
            <person name="Frisvad J.C."/>
            <person name="Nielsen K.L."/>
        </authorList>
    </citation>
    <scope>NUCLEOTIDE SEQUENCE</scope>
    <source>
        <strain evidence="14">IBT 21917</strain>
    </source>
</reference>
<dbReference type="Proteomes" id="UP001146351">
    <property type="component" value="Unassembled WGS sequence"/>
</dbReference>
<dbReference type="InterPro" id="IPR008928">
    <property type="entry name" value="6-hairpin_glycosidase_sf"/>
</dbReference>
<dbReference type="OrthoDB" id="4187847at2759"/>
<dbReference type="GO" id="GO:0009272">
    <property type="term" value="P:fungal-type cell wall biogenesis"/>
    <property type="evidence" value="ECO:0007669"/>
    <property type="project" value="TreeGrafter"/>
</dbReference>
<dbReference type="AlphaFoldDB" id="A0A9W9LRP3"/>
<sequence>MPSTGFRLICAFLVSVLALVPHIHASITLDVNDEQSLKEAAKEATYGMMLWYHGNETGQIPGSFPEKWWEGGALFYALVNYWHFTGDDTYNEVLRQGLEFQSGDDGDYMPSNYSSYLGNDDQGFWGLAAMHAAEMKLPDTGKFSWTSLAQGVFNTQKDRWDTTKCGGGLRWQLQPYQGGYTMKNSVSNGVFFQIAARLYRYTGEELYKTWAEKVWDWTASSPLMNNKTWHVADSTEMSNNCATSGDEQWTYTYGAYMMGAAYMYNYTKDDKWLPRTKGLLNTMIKTFFLKENDFVMEETTCEIQQVCDNNNILFKGLTANWFAFTGLLVPETYDLVLPKLQSSARGAAKTCDGHGNNSCGVRWWGNKWDGWSGMEEQISVSQLFSANLVKFVDKGKAGPVTHDTGGNSTSNMDAGKSSNKDSNPTSSPITSGDKAGAGVLTAVFVAGWAGMLAFVLVGG</sequence>
<dbReference type="PANTHER" id="PTHR12145">
    <property type="entry name" value="MANNAN ENDO-1,6-ALPHA-MANNOSIDASE DCW1"/>
    <property type="match status" value="1"/>
</dbReference>
<dbReference type="Gene3D" id="1.50.10.20">
    <property type="match status" value="1"/>
</dbReference>
<evidence type="ECO:0000256" key="8">
    <source>
        <dbReference type="ARBA" id="ARBA00023180"/>
    </source>
</evidence>
<name>A0A9W9LRP3_9EURO</name>
<comment type="similarity">
    <text evidence="3 10">Belongs to the glycosyl hydrolase 76 family.</text>
</comment>
<dbReference type="SUPFAM" id="SSF48208">
    <property type="entry name" value="Six-hairpin glycosidases"/>
    <property type="match status" value="1"/>
</dbReference>
<dbReference type="GO" id="GO:0008496">
    <property type="term" value="F:mannan endo-1,6-alpha-mannosidase activity"/>
    <property type="evidence" value="ECO:0007669"/>
    <property type="project" value="UniProtKB-UniRule"/>
</dbReference>
<dbReference type="GO" id="GO:0012505">
    <property type="term" value="C:endomembrane system"/>
    <property type="evidence" value="ECO:0007669"/>
    <property type="project" value="UniProtKB-SubCell"/>
</dbReference>
<evidence type="ECO:0000256" key="13">
    <source>
        <dbReference type="SAM" id="SignalP"/>
    </source>
</evidence>
<dbReference type="EMBL" id="JAPQKO010000003">
    <property type="protein sequence ID" value="KAJ5172615.1"/>
    <property type="molecule type" value="Genomic_DNA"/>
</dbReference>
<keyword evidence="12" id="KW-1133">Transmembrane helix</keyword>
<dbReference type="PANTHER" id="PTHR12145:SF37">
    <property type="entry name" value="MANNAN ENDO-1,6-ALPHA-MANNOSIDASE"/>
    <property type="match status" value="1"/>
</dbReference>
<comment type="catalytic activity">
    <reaction evidence="1 10">
        <text>Random hydrolysis of (1-&gt;6)-alpha-D-mannosidic linkages in unbranched (1-&gt;6)-mannans.</text>
        <dbReference type="EC" id="3.2.1.101"/>
    </reaction>
</comment>
<keyword evidence="5 13" id="KW-0732">Signal</keyword>
<keyword evidence="8" id="KW-0325">Glycoprotein</keyword>
<feature type="transmembrane region" description="Helical" evidence="12">
    <location>
        <begin position="435"/>
        <end position="457"/>
    </location>
</feature>
<keyword evidence="6 10" id="KW-0378">Hydrolase</keyword>
<proteinExistence type="inferred from homology"/>
<evidence type="ECO:0000256" key="5">
    <source>
        <dbReference type="ARBA" id="ARBA00022729"/>
    </source>
</evidence>
<evidence type="ECO:0000313" key="15">
    <source>
        <dbReference type="Proteomes" id="UP001146351"/>
    </source>
</evidence>
<dbReference type="InterPro" id="IPR014480">
    <property type="entry name" value="Mannan-1_6-alpha_mannosidase"/>
</dbReference>
<evidence type="ECO:0000256" key="2">
    <source>
        <dbReference type="ARBA" id="ARBA00004308"/>
    </source>
</evidence>
<evidence type="ECO:0000256" key="6">
    <source>
        <dbReference type="ARBA" id="ARBA00022801"/>
    </source>
</evidence>
<evidence type="ECO:0000256" key="9">
    <source>
        <dbReference type="ARBA" id="ARBA00023295"/>
    </source>
</evidence>
<feature type="signal peptide" evidence="13">
    <location>
        <begin position="1"/>
        <end position="25"/>
    </location>
</feature>
<feature type="chain" id="PRO_5040824004" description="Mannan endo-1,6-alpha-mannosidase" evidence="13">
    <location>
        <begin position="26"/>
        <end position="459"/>
    </location>
</feature>
<gene>
    <name evidence="14" type="ORF">N7492_005208</name>
</gene>
<accession>A0A9W9LRP3</accession>
<comment type="subcellular location">
    <subcellularLocation>
        <location evidence="2">Endomembrane system</location>
    </subcellularLocation>
</comment>
<feature type="compositionally biased region" description="Polar residues" evidence="11">
    <location>
        <begin position="404"/>
        <end position="430"/>
    </location>
</feature>
<protein>
    <recommendedName>
        <fullName evidence="4 10">Mannan endo-1,6-alpha-mannosidase</fullName>
        <ecNumber evidence="4 10">3.2.1.101</ecNumber>
    </recommendedName>
</protein>
<evidence type="ECO:0000256" key="3">
    <source>
        <dbReference type="ARBA" id="ARBA00009699"/>
    </source>
</evidence>
<keyword evidence="12" id="KW-0812">Transmembrane</keyword>
<evidence type="ECO:0000313" key="14">
    <source>
        <dbReference type="EMBL" id="KAJ5172615.1"/>
    </source>
</evidence>
<feature type="region of interest" description="Disordered" evidence="11">
    <location>
        <begin position="399"/>
        <end position="432"/>
    </location>
</feature>
<evidence type="ECO:0000256" key="11">
    <source>
        <dbReference type="SAM" id="MobiDB-lite"/>
    </source>
</evidence>
<evidence type="ECO:0000256" key="12">
    <source>
        <dbReference type="SAM" id="Phobius"/>
    </source>
</evidence>
<dbReference type="PIRSF" id="PIRSF016302">
    <property type="entry name" value="Man_a_manosd"/>
    <property type="match status" value="1"/>
</dbReference>
<keyword evidence="15" id="KW-1185">Reference proteome</keyword>
<dbReference type="FunFam" id="1.50.10.20:FF:000006">
    <property type="entry name" value="Mannan endo-1,6-alpha-mannosidase"/>
    <property type="match status" value="1"/>
</dbReference>
<dbReference type="Pfam" id="PF03663">
    <property type="entry name" value="Glyco_hydro_76"/>
    <property type="match status" value="1"/>
</dbReference>
<dbReference type="GO" id="GO:0016052">
    <property type="term" value="P:carbohydrate catabolic process"/>
    <property type="evidence" value="ECO:0007669"/>
    <property type="project" value="InterPro"/>
</dbReference>
<evidence type="ECO:0000256" key="1">
    <source>
        <dbReference type="ARBA" id="ARBA00001452"/>
    </source>
</evidence>
<keyword evidence="7 12" id="KW-0472">Membrane</keyword>
<organism evidence="14 15">
    <name type="scientific">Penicillium capsulatum</name>
    <dbReference type="NCBI Taxonomy" id="69766"/>
    <lineage>
        <taxon>Eukaryota</taxon>
        <taxon>Fungi</taxon>
        <taxon>Dikarya</taxon>
        <taxon>Ascomycota</taxon>
        <taxon>Pezizomycotina</taxon>
        <taxon>Eurotiomycetes</taxon>
        <taxon>Eurotiomycetidae</taxon>
        <taxon>Eurotiales</taxon>
        <taxon>Aspergillaceae</taxon>
        <taxon>Penicillium</taxon>
    </lineage>
</organism>